<evidence type="ECO:0000313" key="1">
    <source>
        <dbReference type="EMBL" id="CAG6664129.1"/>
    </source>
</evidence>
<dbReference type="AlphaFoldDB" id="A0A8D8WN52"/>
<accession>A0A8D8WN52</accession>
<sequence length="106" mass="12486">MIQDMGPSMRKNKIMNRVPFPTNNPLLILDPMLTRVPTTTFPMRHSMQVSMYKIMLPLQMYIQLNFHRTRDSGQTNLLTKQCKVKGQTLWHIQIKVYIQNLLVTNL</sequence>
<proteinExistence type="predicted"/>
<reference evidence="1" key="1">
    <citation type="submission" date="2021-05" db="EMBL/GenBank/DDBJ databases">
        <authorList>
            <person name="Alioto T."/>
            <person name="Alioto T."/>
            <person name="Gomez Garrido J."/>
        </authorList>
    </citation>
    <scope>NUCLEOTIDE SEQUENCE</scope>
</reference>
<organism evidence="1">
    <name type="scientific">Cacopsylla melanoneura</name>
    <dbReference type="NCBI Taxonomy" id="428564"/>
    <lineage>
        <taxon>Eukaryota</taxon>
        <taxon>Metazoa</taxon>
        <taxon>Ecdysozoa</taxon>
        <taxon>Arthropoda</taxon>
        <taxon>Hexapoda</taxon>
        <taxon>Insecta</taxon>
        <taxon>Pterygota</taxon>
        <taxon>Neoptera</taxon>
        <taxon>Paraneoptera</taxon>
        <taxon>Hemiptera</taxon>
        <taxon>Sternorrhyncha</taxon>
        <taxon>Psylloidea</taxon>
        <taxon>Psyllidae</taxon>
        <taxon>Psyllinae</taxon>
        <taxon>Cacopsylla</taxon>
    </lineage>
</organism>
<name>A0A8D8WN52_9HEMI</name>
<protein>
    <submittedName>
        <fullName evidence="1">Uncharacterized protein</fullName>
    </submittedName>
</protein>
<dbReference type="EMBL" id="HBUF01206925">
    <property type="protein sequence ID" value="CAG6664129.1"/>
    <property type="molecule type" value="Transcribed_RNA"/>
</dbReference>